<keyword evidence="1" id="KW-1133">Transmembrane helix</keyword>
<evidence type="ECO:0000256" key="1">
    <source>
        <dbReference type="SAM" id="Phobius"/>
    </source>
</evidence>
<proteinExistence type="predicted"/>
<sequence>MILSSLLGNTSTTTTSSKSISSSLETAHSKSPTPTWWPPHVTLLSNGSVFACIVVIFHCDKVFFCVLFLSRLSSNYMLDITSTARARKFKSFFCFVSRNELENCFLFSSRELPHFEIPIEIRISSTDN</sequence>
<dbReference type="EMBL" id="HBUE01032278">
    <property type="protein sequence ID" value="CAG6457102.1"/>
    <property type="molecule type" value="Transcribed_RNA"/>
</dbReference>
<dbReference type="AlphaFoldDB" id="A0A8D8F4G0"/>
<dbReference type="EMBL" id="HBUE01032283">
    <property type="protein sequence ID" value="CAG6457108.1"/>
    <property type="molecule type" value="Transcribed_RNA"/>
</dbReference>
<name>A0A8D8F4G0_CULPI</name>
<accession>A0A8D8F4G0</accession>
<evidence type="ECO:0000313" key="2">
    <source>
        <dbReference type="EMBL" id="CAG6457108.1"/>
    </source>
</evidence>
<dbReference type="EMBL" id="HBUE01032276">
    <property type="protein sequence ID" value="CAG6457098.1"/>
    <property type="molecule type" value="Transcribed_RNA"/>
</dbReference>
<feature type="transmembrane region" description="Helical" evidence="1">
    <location>
        <begin position="47"/>
        <end position="69"/>
    </location>
</feature>
<dbReference type="EMBL" id="HBUE01032281">
    <property type="protein sequence ID" value="CAG6457105.1"/>
    <property type="molecule type" value="Transcribed_RNA"/>
</dbReference>
<protein>
    <submittedName>
        <fullName evidence="2">(northern house mosquito) hypothetical protein</fullName>
    </submittedName>
</protein>
<dbReference type="EMBL" id="HBUE01032277">
    <property type="protein sequence ID" value="CAG6457100.1"/>
    <property type="molecule type" value="Transcribed_RNA"/>
</dbReference>
<dbReference type="EMBL" id="HBUE01271496">
    <property type="protein sequence ID" value="CAG6564170.1"/>
    <property type="molecule type" value="Transcribed_RNA"/>
</dbReference>
<keyword evidence="1" id="KW-0472">Membrane</keyword>
<dbReference type="EMBL" id="HBUE01166184">
    <property type="protein sequence ID" value="CAG6512709.1"/>
    <property type="molecule type" value="Transcribed_RNA"/>
</dbReference>
<keyword evidence="1" id="KW-0812">Transmembrane</keyword>
<reference evidence="2" key="1">
    <citation type="submission" date="2021-05" db="EMBL/GenBank/DDBJ databases">
        <authorList>
            <person name="Alioto T."/>
            <person name="Alioto T."/>
            <person name="Gomez Garrido J."/>
        </authorList>
    </citation>
    <scope>NUCLEOTIDE SEQUENCE</scope>
</reference>
<organism evidence="2">
    <name type="scientific">Culex pipiens</name>
    <name type="common">House mosquito</name>
    <dbReference type="NCBI Taxonomy" id="7175"/>
    <lineage>
        <taxon>Eukaryota</taxon>
        <taxon>Metazoa</taxon>
        <taxon>Ecdysozoa</taxon>
        <taxon>Arthropoda</taxon>
        <taxon>Hexapoda</taxon>
        <taxon>Insecta</taxon>
        <taxon>Pterygota</taxon>
        <taxon>Neoptera</taxon>
        <taxon>Endopterygota</taxon>
        <taxon>Diptera</taxon>
        <taxon>Nematocera</taxon>
        <taxon>Culicoidea</taxon>
        <taxon>Culicidae</taxon>
        <taxon>Culicinae</taxon>
        <taxon>Culicini</taxon>
        <taxon>Culex</taxon>
        <taxon>Culex</taxon>
    </lineage>
</organism>